<evidence type="ECO:0000313" key="1">
    <source>
        <dbReference type="EMBL" id="HIS24062.1"/>
    </source>
</evidence>
<gene>
    <name evidence="1" type="ORF">IAD01_01500</name>
</gene>
<name>A0A9D1EN93_9FIRM</name>
<reference evidence="1" key="1">
    <citation type="submission" date="2020-10" db="EMBL/GenBank/DDBJ databases">
        <authorList>
            <person name="Gilroy R."/>
        </authorList>
    </citation>
    <scope>NUCLEOTIDE SEQUENCE</scope>
    <source>
        <strain evidence="1">CHK157-1446</strain>
    </source>
</reference>
<comment type="caution">
    <text evidence="1">The sequence shown here is derived from an EMBL/GenBank/DDBJ whole genome shotgun (WGS) entry which is preliminary data.</text>
</comment>
<dbReference type="EMBL" id="DVIR01000011">
    <property type="protein sequence ID" value="HIS24062.1"/>
    <property type="molecule type" value="Genomic_DNA"/>
</dbReference>
<sequence length="105" mass="12133">MNNTEFKDWLITKHVYSTPKQVTDCLSRVRRAERALVSELGPEYDFDSQFSADGGEHVRLLLSRRGLSEEMQRYKVKGLPIGTNQMDSIASAVRKYFTFKKEQLS</sequence>
<dbReference type="Proteomes" id="UP000823982">
    <property type="component" value="Unassembled WGS sequence"/>
</dbReference>
<protein>
    <submittedName>
        <fullName evidence="1">Uncharacterized protein</fullName>
    </submittedName>
</protein>
<evidence type="ECO:0000313" key="2">
    <source>
        <dbReference type="Proteomes" id="UP000823982"/>
    </source>
</evidence>
<dbReference type="AlphaFoldDB" id="A0A9D1EN93"/>
<reference evidence="1" key="2">
    <citation type="journal article" date="2021" name="PeerJ">
        <title>Extensive microbial diversity within the chicken gut microbiome revealed by metagenomics and culture.</title>
        <authorList>
            <person name="Gilroy R."/>
            <person name="Ravi A."/>
            <person name="Getino M."/>
            <person name="Pursley I."/>
            <person name="Horton D.L."/>
            <person name="Alikhan N.F."/>
            <person name="Baker D."/>
            <person name="Gharbi K."/>
            <person name="Hall N."/>
            <person name="Watson M."/>
            <person name="Adriaenssens E.M."/>
            <person name="Foster-Nyarko E."/>
            <person name="Jarju S."/>
            <person name="Secka A."/>
            <person name="Antonio M."/>
            <person name="Oren A."/>
            <person name="Chaudhuri R.R."/>
            <person name="La Ragione R."/>
            <person name="Hildebrand F."/>
            <person name="Pallen M.J."/>
        </authorList>
    </citation>
    <scope>NUCLEOTIDE SEQUENCE</scope>
    <source>
        <strain evidence="1">CHK157-1446</strain>
    </source>
</reference>
<organism evidence="1 2">
    <name type="scientific">Candidatus Faeciplasma gallinarum</name>
    <dbReference type="NCBI Taxonomy" id="2840799"/>
    <lineage>
        <taxon>Bacteria</taxon>
        <taxon>Bacillati</taxon>
        <taxon>Bacillota</taxon>
        <taxon>Clostridia</taxon>
        <taxon>Eubacteriales</taxon>
        <taxon>Oscillospiraceae</taxon>
        <taxon>Oscillospiraceae incertae sedis</taxon>
        <taxon>Candidatus Faeciplasma</taxon>
    </lineage>
</organism>
<proteinExistence type="predicted"/>
<accession>A0A9D1EN93</accession>